<organism evidence="9 10">
    <name type="scientific">Nonomuraea roseoviolacea subsp. carminata</name>
    <dbReference type="NCBI Taxonomy" id="160689"/>
    <lineage>
        <taxon>Bacteria</taxon>
        <taxon>Bacillati</taxon>
        <taxon>Actinomycetota</taxon>
        <taxon>Actinomycetes</taxon>
        <taxon>Streptosporangiales</taxon>
        <taxon>Streptosporangiaceae</taxon>
        <taxon>Nonomuraea</taxon>
    </lineage>
</organism>
<keyword evidence="10" id="KW-1185">Reference proteome</keyword>
<feature type="region of interest" description="Disordered" evidence="6">
    <location>
        <begin position="394"/>
        <end position="421"/>
    </location>
</feature>
<keyword evidence="2" id="KW-0229">DNA integration</keyword>
<dbReference type="CDD" id="cd01189">
    <property type="entry name" value="INT_ICEBs1_C_like"/>
    <property type="match status" value="1"/>
</dbReference>
<dbReference type="RefSeq" id="WP_253765504.1">
    <property type="nucleotide sequence ID" value="NZ_BAAAVE010000035.1"/>
</dbReference>
<protein>
    <submittedName>
        <fullName evidence="9">Integrase</fullName>
    </submittedName>
</protein>
<gene>
    <name evidence="9" type="ORF">HD595_000674</name>
</gene>
<evidence type="ECO:0000256" key="3">
    <source>
        <dbReference type="ARBA" id="ARBA00023125"/>
    </source>
</evidence>
<reference evidence="9 10" key="1">
    <citation type="submission" date="2022-06" db="EMBL/GenBank/DDBJ databases">
        <title>Sequencing the genomes of 1000 actinobacteria strains.</title>
        <authorList>
            <person name="Klenk H.-P."/>
        </authorList>
    </citation>
    <scope>NUCLEOTIDE SEQUENCE [LARGE SCALE GENOMIC DNA]</scope>
    <source>
        <strain evidence="9 10">DSM 44170</strain>
    </source>
</reference>
<comment type="similarity">
    <text evidence="1">Belongs to the 'phage' integrase family.</text>
</comment>
<dbReference type="InterPro" id="IPR011010">
    <property type="entry name" value="DNA_brk_join_enz"/>
</dbReference>
<evidence type="ECO:0000256" key="4">
    <source>
        <dbReference type="ARBA" id="ARBA00023172"/>
    </source>
</evidence>
<dbReference type="PANTHER" id="PTHR30349:SF64">
    <property type="entry name" value="PROPHAGE INTEGRASE INTD-RELATED"/>
    <property type="match status" value="1"/>
</dbReference>
<dbReference type="InterPro" id="IPR010998">
    <property type="entry name" value="Integrase_recombinase_N"/>
</dbReference>
<feature type="domain" description="Core-binding (CB)" evidence="8">
    <location>
        <begin position="82"/>
        <end position="162"/>
    </location>
</feature>
<dbReference type="Gene3D" id="1.10.443.10">
    <property type="entry name" value="Intergrase catalytic core"/>
    <property type="match status" value="1"/>
</dbReference>
<comment type="caution">
    <text evidence="9">The sequence shown here is derived from an EMBL/GenBank/DDBJ whole genome shotgun (WGS) entry which is preliminary data.</text>
</comment>
<dbReference type="InterPro" id="IPR004107">
    <property type="entry name" value="Integrase_SAM-like_N"/>
</dbReference>
<accession>A0ABT1JS34</accession>
<proteinExistence type="inferred from homology"/>
<dbReference type="InterPro" id="IPR002104">
    <property type="entry name" value="Integrase_catalytic"/>
</dbReference>
<feature type="domain" description="Tyr recombinase" evidence="7">
    <location>
        <begin position="185"/>
        <end position="402"/>
    </location>
</feature>
<feature type="compositionally biased region" description="Basic and acidic residues" evidence="6">
    <location>
        <begin position="1"/>
        <end position="29"/>
    </location>
</feature>
<evidence type="ECO:0000259" key="8">
    <source>
        <dbReference type="PROSITE" id="PS51900"/>
    </source>
</evidence>
<dbReference type="InterPro" id="IPR044068">
    <property type="entry name" value="CB"/>
</dbReference>
<evidence type="ECO:0000313" key="10">
    <source>
        <dbReference type="Proteomes" id="UP001320766"/>
    </source>
</evidence>
<dbReference type="Gene3D" id="1.10.150.130">
    <property type="match status" value="1"/>
</dbReference>
<evidence type="ECO:0000256" key="2">
    <source>
        <dbReference type="ARBA" id="ARBA00022908"/>
    </source>
</evidence>
<feature type="region of interest" description="Disordered" evidence="6">
    <location>
        <begin position="1"/>
        <end position="54"/>
    </location>
</feature>
<dbReference type="SUPFAM" id="SSF56349">
    <property type="entry name" value="DNA breaking-rejoining enzymes"/>
    <property type="match status" value="1"/>
</dbReference>
<sequence length="421" mass="46993">MAGHVQDRWYKTEPGADGKPKRVRTDRYGKGMRYRARYVGPDGTEKSRSFPDRQKRRAEEWLASIEADMSRGQYIDPRAARTTFGQYAERWLASQTTDLSTRVSVATQLRRHAIPYLGSRPLDSFQPGHIRQWLSELENVLPASSYRRVIFGSVSAVFTAAVDDGLLTKNPCVARSVRAPAPARGRVQPWTAERVFAVRAGLPERFQAMTDIGGGCGLRQGEIFGLPLDEVDFAAGWLHVAYQVKVVNGHMVFAPPKREKERDVPLPDRVADVVKAHMKLHPPSKVTLPWRTPGGPPLTKLLLFTRKDGGPVRRTDFNVYVWKPALVAAGVIPEPESGRRHQAAREHGMHALRHFYASVLLDAGESIKALSQYLGHSDPGFTLRVYTHLMPSSEGRTRRAVDKVYEAAESQSDGPQTAQSQ</sequence>
<dbReference type="Proteomes" id="UP001320766">
    <property type="component" value="Unassembled WGS sequence"/>
</dbReference>
<feature type="compositionally biased region" description="Polar residues" evidence="6">
    <location>
        <begin position="409"/>
        <end position="421"/>
    </location>
</feature>
<keyword evidence="3 5" id="KW-0238">DNA-binding</keyword>
<dbReference type="InterPro" id="IPR013762">
    <property type="entry name" value="Integrase-like_cat_sf"/>
</dbReference>
<dbReference type="PROSITE" id="PS51900">
    <property type="entry name" value="CB"/>
    <property type="match status" value="1"/>
</dbReference>
<feature type="compositionally biased region" description="Basic and acidic residues" evidence="6">
    <location>
        <begin position="395"/>
        <end position="406"/>
    </location>
</feature>
<dbReference type="PROSITE" id="PS51898">
    <property type="entry name" value="TYR_RECOMBINASE"/>
    <property type="match status" value="1"/>
</dbReference>
<evidence type="ECO:0000259" key="7">
    <source>
        <dbReference type="PROSITE" id="PS51898"/>
    </source>
</evidence>
<evidence type="ECO:0000256" key="5">
    <source>
        <dbReference type="PROSITE-ProRule" id="PRU01248"/>
    </source>
</evidence>
<evidence type="ECO:0000256" key="1">
    <source>
        <dbReference type="ARBA" id="ARBA00008857"/>
    </source>
</evidence>
<dbReference type="Pfam" id="PF00589">
    <property type="entry name" value="Phage_integrase"/>
    <property type="match status" value="1"/>
</dbReference>
<feature type="compositionally biased region" description="Basic and acidic residues" evidence="6">
    <location>
        <begin position="43"/>
        <end position="54"/>
    </location>
</feature>
<dbReference type="PANTHER" id="PTHR30349">
    <property type="entry name" value="PHAGE INTEGRASE-RELATED"/>
    <property type="match status" value="1"/>
</dbReference>
<dbReference type="Pfam" id="PF14659">
    <property type="entry name" value="Phage_int_SAM_3"/>
    <property type="match status" value="1"/>
</dbReference>
<evidence type="ECO:0000313" key="9">
    <source>
        <dbReference type="EMBL" id="MCP2344552.1"/>
    </source>
</evidence>
<name>A0ABT1JS34_9ACTN</name>
<dbReference type="InterPro" id="IPR050090">
    <property type="entry name" value="Tyrosine_recombinase_XerCD"/>
</dbReference>
<dbReference type="EMBL" id="JAMZEC010000001">
    <property type="protein sequence ID" value="MCP2344552.1"/>
    <property type="molecule type" value="Genomic_DNA"/>
</dbReference>
<keyword evidence="4" id="KW-0233">DNA recombination</keyword>
<evidence type="ECO:0000256" key="6">
    <source>
        <dbReference type="SAM" id="MobiDB-lite"/>
    </source>
</evidence>